<dbReference type="InterPro" id="IPR029057">
    <property type="entry name" value="PRTase-like"/>
</dbReference>
<accession>A0ABY8S368</accession>
<dbReference type="EMBL" id="CP125669">
    <property type="protein sequence ID" value="WHP05781.1"/>
    <property type="molecule type" value="Genomic_DNA"/>
</dbReference>
<sequence length="538" mass="60817">MASFKGILNFIATNIQFGFNVANREAIKYFESKGLKPVFSYDDIKDAEYRNALIVAKMMDMDMLQDVHDSLTQALKKGWTYEQWADHIIPVLQANGWWGRNEVVDPVTGKTIIASLGTPYRLKTIFRTNMQQAYMVGRWQQIMQTAKFRPYLRYDAIDDSRTRPQHRRWNGTILPYNHPFWRTHSPLNGYNCRCSLTQFSKDDLEAYGLEVTENPDLSTNGIDAGFDYNAGLDHWNHLQDIASQKASNIKDEALRKAAQESLSAIQSQAKDVKSSLPYSNSNKMESNVDFRSDWGKFPDTVIIHDSGTIAEHIDYKAAKSGDLDAAIRVVDDYVTEDKLRTIKNILDKYQNVQLLPVHAEEQAGRNQLPVAFSLLLEWYLGTPINSDIVQSARVHRTGADGFARLVKSVPFQGHVTKNVNYLILDDAITQGGTIADLKGYIESNGGTVIGAAVLMGKPHSAKLAITKPTLGQLRKLVGKDLETWWYEQFGYDFSKLTESEARYIAKQVHRYGVDTVRDRLLASRLEELSRKGAADSTE</sequence>
<protein>
    <submittedName>
        <fullName evidence="2">Phage minor head protein</fullName>
    </submittedName>
</protein>
<dbReference type="InterPro" id="IPR000836">
    <property type="entry name" value="PRTase_dom"/>
</dbReference>
<dbReference type="InterPro" id="IPR006528">
    <property type="entry name" value="Phage_head_morphogenesis_dom"/>
</dbReference>
<dbReference type="Pfam" id="PF04233">
    <property type="entry name" value="Phage_Mu_F"/>
    <property type="match status" value="1"/>
</dbReference>
<proteinExistence type="predicted"/>
<name>A0ABY8S368_9GAMM</name>
<organism evidence="2 3">
    <name type="scientific">Acinetobacter corruptisaponis</name>
    <dbReference type="NCBI Taxonomy" id="3045147"/>
    <lineage>
        <taxon>Bacteria</taxon>
        <taxon>Pseudomonadati</taxon>
        <taxon>Pseudomonadota</taxon>
        <taxon>Gammaproteobacteria</taxon>
        <taxon>Moraxellales</taxon>
        <taxon>Moraxellaceae</taxon>
        <taxon>Acinetobacter</taxon>
    </lineage>
</organism>
<keyword evidence="3" id="KW-1185">Reference proteome</keyword>
<evidence type="ECO:0000313" key="2">
    <source>
        <dbReference type="EMBL" id="WHP05781.1"/>
    </source>
</evidence>
<dbReference type="CDD" id="cd06223">
    <property type="entry name" value="PRTases_typeI"/>
    <property type="match status" value="1"/>
</dbReference>
<dbReference type="Gene3D" id="3.40.50.2020">
    <property type="match status" value="1"/>
</dbReference>
<feature type="domain" description="Phage head morphogenesis" evidence="1">
    <location>
        <begin position="65"/>
        <end position="196"/>
    </location>
</feature>
<gene>
    <name evidence="2" type="ORF">QLH32_17535</name>
</gene>
<dbReference type="SUPFAM" id="SSF53271">
    <property type="entry name" value="PRTase-like"/>
    <property type="match status" value="1"/>
</dbReference>
<dbReference type="NCBIfam" id="TIGR01641">
    <property type="entry name" value="phageSPP1_gp7"/>
    <property type="match status" value="1"/>
</dbReference>
<evidence type="ECO:0000313" key="3">
    <source>
        <dbReference type="Proteomes" id="UP001229836"/>
    </source>
</evidence>
<dbReference type="RefSeq" id="WP_283267322.1">
    <property type="nucleotide sequence ID" value="NZ_CP125669.1"/>
</dbReference>
<dbReference type="Proteomes" id="UP001229836">
    <property type="component" value="Chromosome"/>
</dbReference>
<reference evidence="2 3" key="1">
    <citation type="submission" date="2023-05" db="EMBL/GenBank/DDBJ databases">
        <title>The complete genome of Acinetobacter sp. nov KCTC 92772.</title>
        <authorList>
            <person name="Zhou G."/>
        </authorList>
    </citation>
    <scope>NUCLEOTIDE SEQUENCE [LARGE SCALE GENOMIC DNA]</scope>
    <source>
        <strain evidence="2 3">KCTC 92772</strain>
    </source>
</reference>
<evidence type="ECO:0000259" key="1">
    <source>
        <dbReference type="Pfam" id="PF04233"/>
    </source>
</evidence>